<dbReference type="PANTHER" id="PTHR43818:SF11">
    <property type="entry name" value="BCDNA.GH03377"/>
    <property type="match status" value="1"/>
</dbReference>
<protein>
    <submittedName>
        <fullName evidence="4">Dehydrogenase</fullName>
    </submittedName>
</protein>
<organism evidence="4 5">
    <name type="scientific">Paractinoplanes rishiriensis</name>
    <dbReference type="NCBI Taxonomy" id="1050105"/>
    <lineage>
        <taxon>Bacteria</taxon>
        <taxon>Bacillati</taxon>
        <taxon>Actinomycetota</taxon>
        <taxon>Actinomycetes</taxon>
        <taxon>Micromonosporales</taxon>
        <taxon>Micromonosporaceae</taxon>
        <taxon>Paractinoplanes</taxon>
    </lineage>
</organism>
<keyword evidence="1" id="KW-0560">Oxidoreductase</keyword>
<accession>A0A919K749</accession>
<dbReference type="Proteomes" id="UP000636960">
    <property type="component" value="Unassembled WGS sequence"/>
</dbReference>
<dbReference type="InterPro" id="IPR000683">
    <property type="entry name" value="Gfo/Idh/MocA-like_OxRdtase_N"/>
</dbReference>
<dbReference type="InterPro" id="IPR036291">
    <property type="entry name" value="NAD(P)-bd_dom_sf"/>
</dbReference>
<evidence type="ECO:0000313" key="4">
    <source>
        <dbReference type="EMBL" id="GIF01309.1"/>
    </source>
</evidence>
<keyword evidence="5" id="KW-1185">Reference proteome</keyword>
<dbReference type="Gene3D" id="3.30.360.10">
    <property type="entry name" value="Dihydrodipicolinate Reductase, domain 2"/>
    <property type="match status" value="1"/>
</dbReference>
<dbReference type="EMBL" id="BOMV01000101">
    <property type="protein sequence ID" value="GIF01309.1"/>
    <property type="molecule type" value="Genomic_DNA"/>
</dbReference>
<dbReference type="GO" id="GO:0016491">
    <property type="term" value="F:oxidoreductase activity"/>
    <property type="evidence" value="ECO:0007669"/>
    <property type="project" value="UniProtKB-KW"/>
</dbReference>
<dbReference type="SUPFAM" id="SSF51735">
    <property type="entry name" value="NAD(P)-binding Rossmann-fold domains"/>
    <property type="match status" value="1"/>
</dbReference>
<dbReference type="InterPro" id="IPR050463">
    <property type="entry name" value="Gfo/Idh/MocA_oxidrdct_glycsds"/>
</dbReference>
<evidence type="ECO:0000313" key="5">
    <source>
        <dbReference type="Proteomes" id="UP000636960"/>
    </source>
</evidence>
<dbReference type="RefSeq" id="WP_203789961.1">
    <property type="nucleotide sequence ID" value="NZ_BOMV01000101.1"/>
</dbReference>
<feature type="domain" description="Gfo/Idh/MocA-like oxidoreductase N-terminal" evidence="2">
    <location>
        <begin position="7"/>
        <end position="100"/>
    </location>
</feature>
<dbReference type="GO" id="GO:0000166">
    <property type="term" value="F:nucleotide binding"/>
    <property type="evidence" value="ECO:0007669"/>
    <property type="project" value="InterPro"/>
</dbReference>
<gene>
    <name evidence="4" type="ORF">Ari01nite_87730</name>
</gene>
<dbReference type="SUPFAM" id="SSF55347">
    <property type="entry name" value="Glyceraldehyde-3-phosphate dehydrogenase-like, C-terminal domain"/>
    <property type="match status" value="1"/>
</dbReference>
<dbReference type="Pfam" id="PF01408">
    <property type="entry name" value="GFO_IDH_MocA"/>
    <property type="match status" value="1"/>
</dbReference>
<proteinExistence type="predicted"/>
<dbReference type="Gene3D" id="3.40.50.720">
    <property type="entry name" value="NAD(P)-binding Rossmann-like Domain"/>
    <property type="match status" value="1"/>
</dbReference>
<feature type="domain" description="GFO/IDH/MocA-like oxidoreductase" evidence="3">
    <location>
        <begin position="106"/>
        <end position="233"/>
    </location>
</feature>
<dbReference type="AlphaFoldDB" id="A0A919K749"/>
<evidence type="ECO:0000256" key="1">
    <source>
        <dbReference type="ARBA" id="ARBA00023002"/>
    </source>
</evidence>
<sequence length="335" mass="35734">MADRPRSGIVGAGFIGEVHARAVRAAGGVLVAVSSRDATSTAAAAVRLSAERPASSVAELVEADDIEVVHICTPNHLHAPVAERAITAGKHVICEKPFVYRFYPTVRDARGRVRRGDVGALRLVHGSYLQDWLSRPDDHDWRLEAALGGGSRAFGDIGVHWCDLVEFTTGHRITRLVARMTTVPRGIGHPQPDTEDAATVMFETDRGAIGAMVISQVSPGRKNRLWFSLDGADQSLQFDQELPDSLWVGEREQNTVVHRGGESSTGDAARYNVVPAGHPQGYLDCFTAFVADVYAAAAGLPPDGLPTFDDGLRAALVTDAVLTSAAGGCWVQVPA</sequence>
<name>A0A919K749_9ACTN</name>
<evidence type="ECO:0000259" key="2">
    <source>
        <dbReference type="Pfam" id="PF01408"/>
    </source>
</evidence>
<evidence type="ECO:0000259" key="3">
    <source>
        <dbReference type="Pfam" id="PF22725"/>
    </source>
</evidence>
<dbReference type="InterPro" id="IPR055170">
    <property type="entry name" value="GFO_IDH_MocA-like_dom"/>
</dbReference>
<dbReference type="PANTHER" id="PTHR43818">
    <property type="entry name" value="BCDNA.GH03377"/>
    <property type="match status" value="1"/>
</dbReference>
<comment type="caution">
    <text evidence="4">The sequence shown here is derived from an EMBL/GenBank/DDBJ whole genome shotgun (WGS) entry which is preliminary data.</text>
</comment>
<dbReference type="Pfam" id="PF22725">
    <property type="entry name" value="GFO_IDH_MocA_C3"/>
    <property type="match status" value="1"/>
</dbReference>
<reference evidence="4" key="1">
    <citation type="submission" date="2021-01" db="EMBL/GenBank/DDBJ databases">
        <title>Whole genome shotgun sequence of Actinoplanes rishiriensis NBRC 108556.</title>
        <authorList>
            <person name="Komaki H."/>
            <person name="Tamura T."/>
        </authorList>
    </citation>
    <scope>NUCLEOTIDE SEQUENCE</scope>
    <source>
        <strain evidence="4">NBRC 108556</strain>
    </source>
</reference>